<protein>
    <submittedName>
        <fullName evidence="3">HET-domain-containing protein</fullName>
    </submittedName>
</protein>
<proteinExistence type="predicted"/>
<dbReference type="PANTHER" id="PTHR24148:SF78">
    <property type="entry name" value="HETEROKARYON INCOMPATIBILITY DOMAIN-CONTAINING PROTEIN"/>
    <property type="match status" value="1"/>
</dbReference>
<dbReference type="PROSITE" id="PS50088">
    <property type="entry name" value="ANK_REPEAT"/>
    <property type="match status" value="1"/>
</dbReference>
<comment type="caution">
    <text evidence="3">The sequence shown here is derived from an EMBL/GenBank/DDBJ whole genome shotgun (WGS) entry which is preliminary data.</text>
</comment>
<organism evidence="3 4">
    <name type="scientific">Polyplosphaeria fusca</name>
    <dbReference type="NCBI Taxonomy" id="682080"/>
    <lineage>
        <taxon>Eukaryota</taxon>
        <taxon>Fungi</taxon>
        <taxon>Dikarya</taxon>
        <taxon>Ascomycota</taxon>
        <taxon>Pezizomycotina</taxon>
        <taxon>Dothideomycetes</taxon>
        <taxon>Pleosporomycetidae</taxon>
        <taxon>Pleosporales</taxon>
        <taxon>Tetraplosphaeriaceae</taxon>
        <taxon>Polyplosphaeria</taxon>
    </lineage>
</organism>
<dbReference type="Gene3D" id="1.20.5.340">
    <property type="match status" value="2"/>
</dbReference>
<feature type="non-terminal residue" evidence="3">
    <location>
        <position position="593"/>
    </location>
</feature>
<dbReference type="Gene3D" id="1.25.40.20">
    <property type="entry name" value="Ankyrin repeat-containing domain"/>
    <property type="match status" value="1"/>
</dbReference>
<dbReference type="InterPro" id="IPR052895">
    <property type="entry name" value="HetReg/Transcr_Mod"/>
</dbReference>
<dbReference type="EMBL" id="ML996171">
    <property type="protein sequence ID" value="KAF2732835.1"/>
    <property type="molecule type" value="Genomic_DNA"/>
</dbReference>
<evidence type="ECO:0000259" key="2">
    <source>
        <dbReference type="Pfam" id="PF06985"/>
    </source>
</evidence>
<dbReference type="AlphaFoldDB" id="A0A9P4QWK7"/>
<accession>A0A9P4QWK7</accession>
<sequence length="593" mass="66290">MQAFSYTPIDLERPAFRLLQLRQGQGPVIECLLHQVYIDGPDTVPYHAVSYTWGDTEKTSSAMVDGKVLGVTENLYIALQHLRLKDVDQVLWIDAICINQDDLRERKHQVEHMCKIYSHAEEVTVWLGGATDETDMTMDSLGRLEEYSLMYPHRNWNLARWTQLWLSVPQSTKGNPRKGLELLLQRPWFRRVWILQEVANAKRARVWCGTKSIKSRTFTLAPKLMNVEPERHCQAVLDIMPGSLREESWWSGSRDLYNLLLKFKEAKATDPRDKVYALLGIALKSPGTEHRDAPRPDYKKTPQKVACDTASFLFGLSDVSYETVSELIEDVVSREASFFCQLLKESDTIEVGKFLMRRGLEVPLSENMIKAAAGNAGNGKDIINLLLQQRGSEVKVTEGVIQAAAGNAASGKDIINLLIQQRRSEVEVTEEVIKAAAGNAASGKDVITLLLQQRGSEVKVTEEVIKAAARNKAGRKDVITLLVQQRRREGRMTEVIEAATGIGKGGAWILEHINTLQKVFTECNWIVVKMLLEENCDVNALQRASSEGHQATVKMLLDAGAEVNAQGKEYGNALYAASWGGHEAVVKLLLDKG</sequence>
<dbReference type="InterPro" id="IPR002110">
    <property type="entry name" value="Ankyrin_rpt"/>
</dbReference>
<name>A0A9P4QWK7_9PLEO</name>
<keyword evidence="1" id="KW-0040">ANK repeat</keyword>
<keyword evidence="4" id="KW-1185">Reference proteome</keyword>
<dbReference type="InterPro" id="IPR055530">
    <property type="entry name" value="DUF7104"/>
</dbReference>
<dbReference type="PANTHER" id="PTHR24148">
    <property type="entry name" value="ANKYRIN REPEAT DOMAIN-CONTAINING PROTEIN 39 HOMOLOG-RELATED"/>
    <property type="match status" value="1"/>
</dbReference>
<evidence type="ECO:0000256" key="1">
    <source>
        <dbReference type="PROSITE-ProRule" id="PRU00023"/>
    </source>
</evidence>
<dbReference type="InterPro" id="IPR010730">
    <property type="entry name" value="HET"/>
</dbReference>
<reference evidence="3" key="1">
    <citation type="journal article" date="2020" name="Stud. Mycol.">
        <title>101 Dothideomycetes genomes: a test case for predicting lifestyles and emergence of pathogens.</title>
        <authorList>
            <person name="Haridas S."/>
            <person name="Albert R."/>
            <person name="Binder M."/>
            <person name="Bloem J."/>
            <person name="Labutti K."/>
            <person name="Salamov A."/>
            <person name="Andreopoulos B."/>
            <person name="Baker S."/>
            <person name="Barry K."/>
            <person name="Bills G."/>
            <person name="Bluhm B."/>
            <person name="Cannon C."/>
            <person name="Castanera R."/>
            <person name="Culley D."/>
            <person name="Daum C."/>
            <person name="Ezra D."/>
            <person name="Gonzalez J."/>
            <person name="Henrissat B."/>
            <person name="Kuo A."/>
            <person name="Liang C."/>
            <person name="Lipzen A."/>
            <person name="Lutzoni F."/>
            <person name="Magnuson J."/>
            <person name="Mondo S."/>
            <person name="Nolan M."/>
            <person name="Ohm R."/>
            <person name="Pangilinan J."/>
            <person name="Park H.-J."/>
            <person name="Ramirez L."/>
            <person name="Alfaro M."/>
            <person name="Sun H."/>
            <person name="Tritt A."/>
            <person name="Yoshinaga Y."/>
            <person name="Zwiers L.-H."/>
            <person name="Turgeon B."/>
            <person name="Goodwin S."/>
            <person name="Spatafora J."/>
            <person name="Crous P."/>
            <person name="Grigoriev I."/>
        </authorList>
    </citation>
    <scope>NUCLEOTIDE SEQUENCE</scope>
    <source>
        <strain evidence="3">CBS 125425</strain>
    </source>
</reference>
<evidence type="ECO:0000313" key="4">
    <source>
        <dbReference type="Proteomes" id="UP000799444"/>
    </source>
</evidence>
<dbReference type="OrthoDB" id="194358at2759"/>
<feature type="repeat" description="ANK" evidence="1">
    <location>
        <begin position="536"/>
        <end position="568"/>
    </location>
</feature>
<dbReference type="SUPFAM" id="SSF48403">
    <property type="entry name" value="Ankyrin repeat"/>
    <property type="match status" value="1"/>
</dbReference>
<dbReference type="Pfam" id="PF23397">
    <property type="entry name" value="DUF7104"/>
    <property type="match status" value="4"/>
</dbReference>
<gene>
    <name evidence="3" type="ORF">EJ04DRAFT_496409</name>
</gene>
<feature type="domain" description="Heterokaryon incompatibility" evidence="2">
    <location>
        <begin position="46"/>
        <end position="197"/>
    </location>
</feature>
<dbReference type="Proteomes" id="UP000799444">
    <property type="component" value="Unassembled WGS sequence"/>
</dbReference>
<dbReference type="InterPro" id="IPR036770">
    <property type="entry name" value="Ankyrin_rpt-contain_sf"/>
</dbReference>
<evidence type="ECO:0000313" key="3">
    <source>
        <dbReference type="EMBL" id="KAF2732835.1"/>
    </source>
</evidence>
<dbReference type="Pfam" id="PF06985">
    <property type="entry name" value="HET"/>
    <property type="match status" value="1"/>
</dbReference>
<dbReference type="Pfam" id="PF12796">
    <property type="entry name" value="Ank_2"/>
    <property type="match status" value="1"/>
</dbReference>